<dbReference type="InterPro" id="IPR009000">
    <property type="entry name" value="Transl_B-barrel_sf"/>
</dbReference>
<dbReference type="SUPFAM" id="SSF50447">
    <property type="entry name" value="Translation proteins"/>
    <property type="match status" value="1"/>
</dbReference>
<dbReference type="InterPro" id="IPR011033">
    <property type="entry name" value="PRC_barrel-like_sf"/>
</dbReference>
<evidence type="ECO:0000313" key="10">
    <source>
        <dbReference type="Proteomes" id="UP000176009"/>
    </source>
</evidence>
<keyword evidence="1 5" id="KW-0963">Cytoplasm</keyword>
<reference evidence="8 10" key="2">
    <citation type="submission" date="2016-09" db="EMBL/GenBank/DDBJ databases">
        <title>Genome Sequence of Salegentibacter salarius,Isolated from a Marine Solar Saltern of the Yellow Sea in South Korea.</title>
        <authorList>
            <person name="Zheng Q."/>
            <person name="Liu Y."/>
        </authorList>
    </citation>
    <scope>NUCLEOTIDE SEQUENCE [LARGE SCALE GENOMIC DNA]</scope>
    <source>
        <strain evidence="8 10">KCTC 12974</strain>
    </source>
</reference>
<gene>
    <name evidence="5" type="primary">rimM</name>
    <name evidence="9" type="ORF">APR40_09720</name>
    <name evidence="8" type="ORF">BHS39_09740</name>
</gene>
<comment type="similarity">
    <text evidence="5">Belongs to the RimM family.</text>
</comment>
<evidence type="ECO:0000259" key="7">
    <source>
        <dbReference type="Pfam" id="PF24986"/>
    </source>
</evidence>
<organism evidence="9 11">
    <name type="scientific">Salegentibacter salarius</name>
    <dbReference type="NCBI Taxonomy" id="435906"/>
    <lineage>
        <taxon>Bacteria</taxon>
        <taxon>Pseudomonadati</taxon>
        <taxon>Bacteroidota</taxon>
        <taxon>Flavobacteriia</taxon>
        <taxon>Flavobacteriales</taxon>
        <taxon>Flavobacteriaceae</taxon>
        <taxon>Salegentibacter</taxon>
    </lineage>
</organism>
<evidence type="ECO:0000256" key="4">
    <source>
        <dbReference type="ARBA" id="ARBA00023186"/>
    </source>
</evidence>
<reference evidence="9 11" key="1">
    <citation type="submission" date="2015-10" db="EMBL/GenBank/DDBJ databases">
        <title>Draft genome sequence of Salegentibacter salinarum KCTC 12975.</title>
        <authorList>
            <person name="Lin W."/>
            <person name="Zheng Q."/>
        </authorList>
    </citation>
    <scope>NUCLEOTIDE SEQUENCE [LARGE SCALE GENOMIC DNA]</scope>
    <source>
        <strain evidence="9 11">KCTC 12974</strain>
    </source>
</reference>
<protein>
    <recommendedName>
        <fullName evidence="5">Ribosome maturation factor RimM</fullName>
    </recommendedName>
</protein>
<dbReference type="InterPro" id="IPR056792">
    <property type="entry name" value="PRC_RimM"/>
</dbReference>
<dbReference type="InterPro" id="IPR002676">
    <property type="entry name" value="RimM_N"/>
</dbReference>
<comment type="function">
    <text evidence="5">An accessory protein needed during the final step in the assembly of 30S ribosomal subunit, possibly for assembly of the head region. Essential for efficient processing of 16S rRNA. May be needed both before and after RbfA during the maturation of 16S rRNA. It has affinity for free ribosomal 30S subunits but not for 70S ribosomes.</text>
</comment>
<dbReference type="GO" id="GO:0005737">
    <property type="term" value="C:cytoplasm"/>
    <property type="evidence" value="ECO:0007669"/>
    <property type="project" value="UniProtKB-SubCell"/>
</dbReference>
<sequence length="175" mass="20032">MTKDECFFLGKIVGKFSFKGEVLIKLDTDVPEMYLEMESVLIEYNENLVPFFIERSSLQKSTLLRVKFEDIETEEDAEDLVGALTYLPLTMLPELEDDQFYFHEIIGFDVIDATHGNIGKIASINDSTAQALFEIQKGEKQILIPMNDEFIDKIDKDNKTIYLTTPEGLVELYLG</sequence>
<dbReference type="GO" id="GO:0043022">
    <property type="term" value="F:ribosome binding"/>
    <property type="evidence" value="ECO:0007669"/>
    <property type="project" value="InterPro"/>
</dbReference>
<feature type="domain" description="RimM N-terminal" evidence="6">
    <location>
        <begin position="9"/>
        <end position="87"/>
    </location>
</feature>
<dbReference type="Pfam" id="PF01782">
    <property type="entry name" value="RimM"/>
    <property type="match status" value="1"/>
</dbReference>
<dbReference type="PANTHER" id="PTHR33692:SF1">
    <property type="entry name" value="RIBOSOME MATURATION FACTOR RIMM"/>
    <property type="match status" value="1"/>
</dbReference>
<evidence type="ECO:0000313" key="8">
    <source>
        <dbReference type="EMBL" id="OEY73286.1"/>
    </source>
</evidence>
<evidence type="ECO:0000256" key="5">
    <source>
        <dbReference type="HAMAP-Rule" id="MF_00014"/>
    </source>
</evidence>
<dbReference type="EMBL" id="MJBR01000008">
    <property type="protein sequence ID" value="OEY73286.1"/>
    <property type="molecule type" value="Genomic_DNA"/>
</dbReference>
<keyword evidence="10" id="KW-1185">Reference proteome</keyword>
<dbReference type="AlphaFoldDB" id="A0A2N0TZJ1"/>
<evidence type="ECO:0000256" key="3">
    <source>
        <dbReference type="ARBA" id="ARBA00022552"/>
    </source>
</evidence>
<dbReference type="GO" id="GO:0005840">
    <property type="term" value="C:ribosome"/>
    <property type="evidence" value="ECO:0007669"/>
    <property type="project" value="InterPro"/>
</dbReference>
<dbReference type="OrthoDB" id="9810331at2"/>
<comment type="subunit">
    <text evidence="5">Binds ribosomal protein uS19.</text>
</comment>
<proteinExistence type="inferred from homology"/>
<dbReference type="PANTHER" id="PTHR33692">
    <property type="entry name" value="RIBOSOME MATURATION FACTOR RIMM"/>
    <property type="match status" value="1"/>
</dbReference>
<dbReference type="Gene3D" id="2.30.30.240">
    <property type="entry name" value="PRC-barrel domain"/>
    <property type="match status" value="1"/>
</dbReference>
<dbReference type="GO" id="GO:0006364">
    <property type="term" value="P:rRNA processing"/>
    <property type="evidence" value="ECO:0007669"/>
    <property type="project" value="UniProtKB-UniRule"/>
</dbReference>
<comment type="caution">
    <text evidence="9">The sequence shown here is derived from an EMBL/GenBank/DDBJ whole genome shotgun (WGS) entry which is preliminary data.</text>
</comment>
<comment type="subcellular location">
    <subcellularLocation>
        <location evidence="5">Cytoplasm</location>
    </subcellularLocation>
</comment>
<name>A0A2N0TZJ1_9FLAO</name>
<dbReference type="Proteomes" id="UP000176009">
    <property type="component" value="Unassembled WGS sequence"/>
</dbReference>
<evidence type="ECO:0000259" key="6">
    <source>
        <dbReference type="Pfam" id="PF01782"/>
    </source>
</evidence>
<dbReference type="NCBIfam" id="TIGR02273">
    <property type="entry name" value="16S_RimM"/>
    <property type="match status" value="1"/>
</dbReference>
<dbReference type="HAMAP" id="MF_00014">
    <property type="entry name" value="Ribosome_mat_RimM"/>
    <property type="match status" value="1"/>
</dbReference>
<evidence type="ECO:0000313" key="9">
    <source>
        <dbReference type="EMBL" id="PKD20106.1"/>
    </source>
</evidence>
<comment type="domain">
    <text evidence="5">The PRC barrel domain binds ribosomal protein uS19.</text>
</comment>
<dbReference type="Proteomes" id="UP000232533">
    <property type="component" value="Unassembled WGS sequence"/>
</dbReference>
<dbReference type="InterPro" id="IPR036976">
    <property type="entry name" value="RimM_N_sf"/>
</dbReference>
<keyword evidence="2 5" id="KW-0690">Ribosome biogenesis</keyword>
<dbReference type="GO" id="GO:0042274">
    <property type="term" value="P:ribosomal small subunit biogenesis"/>
    <property type="evidence" value="ECO:0007669"/>
    <property type="project" value="UniProtKB-UniRule"/>
</dbReference>
<dbReference type="EMBL" id="LKTR01000010">
    <property type="protein sequence ID" value="PKD20106.1"/>
    <property type="molecule type" value="Genomic_DNA"/>
</dbReference>
<keyword evidence="3 5" id="KW-0698">rRNA processing</keyword>
<evidence type="ECO:0000313" key="11">
    <source>
        <dbReference type="Proteomes" id="UP000232533"/>
    </source>
</evidence>
<accession>A0A2N0TZJ1</accession>
<dbReference type="Pfam" id="PF24986">
    <property type="entry name" value="PRC_RimM"/>
    <property type="match status" value="1"/>
</dbReference>
<feature type="domain" description="Ribosome maturation factor RimM PRC barrel" evidence="7">
    <location>
        <begin position="103"/>
        <end position="169"/>
    </location>
</feature>
<dbReference type="Gene3D" id="2.40.30.60">
    <property type="entry name" value="RimM"/>
    <property type="match status" value="1"/>
</dbReference>
<evidence type="ECO:0000256" key="1">
    <source>
        <dbReference type="ARBA" id="ARBA00022490"/>
    </source>
</evidence>
<dbReference type="InterPro" id="IPR011961">
    <property type="entry name" value="RimM"/>
</dbReference>
<evidence type="ECO:0000256" key="2">
    <source>
        <dbReference type="ARBA" id="ARBA00022517"/>
    </source>
</evidence>
<keyword evidence="4 5" id="KW-0143">Chaperone</keyword>
<dbReference type="RefSeq" id="WP_070053450.1">
    <property type="nucleotide sequence ID" value="NZ_FVZF01000016.1"/>
</dbReference>
<dbReference type="SUPFAM" id="SSF50346">
    <property type="entry name" value="PRC-barrel domain"/>
    <property type="match status" value="1"/>
</dbReference>